<organism evidence="1 2">
    <name type="scientific">Arctium lappa</name>
    <name type="common">Greater burdock</name>
    <name type="synonym">Lappa major</name>
    <dbReference type="NCBI Taxonomy" id="4217"/>
    <lineage>
        <taxon>Eukaryota</taxon>
        <taxon>Viridiplantae</taxon>
        <taxon>Streptophyta</taxon>
        <taxon>Embryophyta</taxon>
        <taxon>Tracheophyta</taxon>
        <taxon>Spermatophyta</taxon>
        <taxon>Magnoliopsida</taxon>
        <taxon>eudicotyledons</taxon>
        <taxon>Gunneridae</taxon>
        <taxon>Pentapetalae</taxon>
        <taxon>asterids</taxon>
        <taxon>campanulids</taxon>
        <taxon>Asterales</taxon>
        <taxon>Asteraceae</taxon>
        <taxon>Carduoideae</taxon>
        <taxon>Cardueae</taxon>
        <taxon>Arctiinae</taxon>
        <taxon>Arctium</taxon>
    </lineage>
</organism>
<accession>A0ACB8XKA6</accession>
<name>A0ACB8XKA6_ARCLA</name>
<sequence length="203" mass="23678">MIRQDTINHDVRHWFVMNFMENKGSLAEHQAQSTAPTVKYLPWPKTLIFHRRHHQHFHPSRRSATQRLKMPFKRYVEIGRVGLVNYGKDYGKLVVIVDVIDQNRALVDAPDMVRSQLNFKRLTLTDIKIDIKRVPNKKTLVAALEAADVKNKWESSSWGRKLIVQKKRASLNDFDRFKIMLAKIKKAGVVRQELVKLKKETAA</sequence>
<reference evidence="2" key="1">
    <citation type="journal article" date="2022" name="Mol. Ecol. Resour.">
        <title>The genomes of chicory, endive, great burdock and yacon provide insights into Asteraceae palaeo-polyploidization history and plant inulin production.</title>
        <authorList>
            <person name="Fan W."/>
            <person name="Wang S."/>
            <person name="Wang H."/>
            <person name="Wang A."/>
            <person name="Jiang F."/>
            <person name="Liu H."/>
            <person name="Zhao H."/>
            <person name="Xu D."/>
            <person name="Zhang Y."/>
        </authorList>
    </citation>
    <scope>NUCLEOTIDE SEQUENCE [LARGE SCALE GENOMIC DNA]</scope>
    <source>
        <strain evidence="2">cv. Niubang</strain>
    </source>
</reference>
<reference evidence="1 2" key="2">
    <citation type="journal article" date="2022" name="Mol. Ecol. Resour.">
        <title>The genomes of chicory, endive, great burdock and yacon provide insights into Asteraceae paleo-polyploidization history and plant inulin production.</title>
        <authorList>
            <person name="Fan W."/>
            <person name="Wang S."/>
            <person name="Wang H."/>
            <person name="Wang A."/>
            <person name="Jiang F."/>
            <person name="Liu H."/>
            <person name="Zhao H."/>
            <person name="Xu D."/>
            <person name="Zhang Y."/>
        </authorList>
    </citation>
    <scope>NUCLEOTIDE SEQUENCE [LARGE SCALE GENOMIC DNA]</scope>
    <source>
        <strain evidence="2">cv. Niubang</strain>
    </source>
</reference>
<gene>
    <name evidence="1" type="ORF">L6452_43078</name>
</gene>
<dbReference type="Proteomes" id="UP001055879">
    <property type="component" value="Linkage Group LG17"/>
</dbReference>
<keyword evidence="2" id="KW-1185">Reference proteome</keyword>
<evidence type="ECO:0000313" key="1">
    <source>
        <dbReference type="EMBL" id="KAI3668007.1"/>
    </source>
</evidence>
<proteinExistence type="predicted"/>
<protein>
    <submittedName>
        <fullName evidence="1">Uncharacterized protein</fullName>
    </submittedName>
</protein>
<comment type="caution">
    <text evidence="1">The sequence shown here is derived from an EMBL/GenBank/DDBJ whole genome shotgun (WGS) entry which is preliminary data.</text>
</comment>
<dbReference type="EMBL" id="CM042063">
    <property type="protein sequence ID" value="KAI3668007.1"/>
    <property type="molecule type" value="Genomic_DNA"/>
</dbReference>
<evidence type="ECO:0000313" key="2">
    <source>
        <dbReference type="Proteomes" id="UP001055879"/>
    </source>
</evidence>